<keyword evidence="10" id="KW-0131">Cell cycle</keyword>
<evidence type="ECO:0000256" key="23">
    <source>
        <dbReference type="SAM" id="MobiDB-lite"/>
    </source>
</evidence>
<evidence type="ECO:0000313" key="26">
    <source>
        <dbReference type="Proteomes" id="UP000805418"/>
    </source>
</evidence>
<evidence type="ECO:0000256" key="18">
    <source>
        <dbReference type="ARBA" id="ARBA00043952"/>
    </source>
</evidence>
<evidence type="ECO:0000256" key="19">
    <source>
        <dbReference type="ARBA" id="ARBA00058373"/>
    </source>
</evidence>
<accession>A0A8I3NET1</accession>
<keyword evidence="3" id="KW-0132">Cell division</keyword>
<feature type="region of interest" description="Disordered" evidence="23">
    <location>
        <begin position="41"/>
        <end position="63"/>
    </location>
</feature>
<dbReference type="EC" id="2.3.2.23" evidence="2"/>
<evidence type="ECO:0000256" key="21">
    <source>
        <dbReference type="PROSITE-ProRule" id="PRU10133"/>
    </source>
</evidence>
<keyword evidence="6" id="KW-0498">Mitosis</keyword>
<keyword evidence="5 22" id="KW-0547">Nucleotide-binding</keyword>
<dbReference type="EC" id="2.3.2.24" evidence="12"/>
<keyword evidence="7 22" id="KW-0833">Ubl conjugation pathway</keyword>
<proteinExistence type="inferred from homology"/>
<evidence type="ECO:0000256" key="14">
    <source>
        <dbReference type="ARBA" id="ARBA00041791"/>
    </source>
</evidence>
<keyword evidence="4" id="KW-0808">Transferase</keyword>
<evidence type="ECO:0000256" key="11">
    <source>
        <dbReference type="ARBA" id="ARBA00035845"/>
    </source>
</evidence>
<dbReference type="SMART" id="SM00212">
    <property type="entry name" value="UBCc"/>
    <property type="match status" value="1"/>
</dbReference>
<sequence>MNMDAKILTRKLANRQLQPCSPGSCLPPCAAGMASQNRDPAAASVAAARKGAEPSGGAARGPVGKRLQQELMTLMMSGDKGISAFPESDNLFKWVGTIHGAAGTVYEDLRYKLSLEFPSGYPYNAPTVKFLTPCYHPNVDTQGNICLDILKDKWSALYDVRTILLSIQSLLGEPNIDSPLNTHAAELWKNPTDKAIGSPPYSRPRQRGNPSSLPDTPGQLSTHLLPQALHGWLHTPAHLHQ</sequence>
<dbReference type="Pfam" id="PF00179">
    <property type="entry name" value="UQ_con"/>
    <property type="match status" value="1"/>
</dbReference>
<evidence type="ECO:0000256" key="12">
    <source>
        <dbReference type="ARBA" id="ARBA00039076"/>
    </source>
</evidence>
<evidence type="ECO:0000256" key="22">
    <source>
        <dbReference type="RuleBase" id="RU362109"/>
    </source>
</evidence>
<gene>
    <name evidence="25" type="primary">LOC119881515</name>
</gene>
<comment type="catalytic activity">
    <reaction evidence="1">
        <text>S-ubiquitinyl-[E1 ubiquitin-activating enzyme]-L-cysteine + [E2 ubiquitin-conjugating enzyme]-L-cysteine = [E1 ubiquitin-activating enzyme]-L-cysteine + S-ubiquitinyl-[E2 ubiquitin-conjugating enzyme]-L-cysteine.</text>
        <dbReference type="EC" id="2.3.2.23"/>
    </reaction>
</comment>
<reference evidence="25" key="1">
    <citation type="submission" date="2020-03" db="EMBL/GenBank/DDBJ databases">
        <title>Long-read based genome assembly of a Labrador retriever dog.</title>
        <authorList>
            <person name="Eory L."/>
            <person name="Zhang W."/>
            <person name="Schoenebeck J."/>
        </authorList>
    </citation>
    <scope>NUCLEOTIDE SEQUENCE [LARGE SCALE GENOMIC DNA]</scope>
    <source>
        <strain evidence="25">Labrador retriever</strain>
    </source>
</reference>
<dbReference type="InterPro" id="IPR000608">
    <property type="entry name" value="UBC"/>
</dbReference>
<comment type="pathway">
    <text evidence="18">Protein modification.</text>
</comment>
<evidence type="ECO:0000256" key="17">
    <source>
        <dbReference type="ARBA" id="ARBA00042725"/>
    </source>
</evidence>
<keyword evidence="9" id="KW-0832">Ubl conjugation</keyword>
<dbReference type="OrthoDB" id="10253686at2759"/>
<evidence type="ECO:0000313" key="25">
    <source>
        <dbReference type="Ensembl" id="ENSCAFP00845016499.1"/>
    </source>
</evidence>
<dbReference type="AlphaFoldDB" id="A0A8I3NET1"/>
<evidence type="ECO:0000256" key="8">
    <source>
        <dbReference type="ARBA" id="ARBA00022840"/>
    </source>
</evidence>
<name>A0A8I3NET1_CANLF</name>
<dbReference type="InterPro" id="IPR050113">
    <property type="entry name" value="Ub_conjugating_enzyme"/>
</dbReference>
<feature type="region of interest" description="Disordered" evidence="23">
    <location>
        <begin position="189"/>
        <end position="220"/>
    </location>
</feature>
<feature type="active site" description="Glycyl thioester intermediate" evidence="21">
    <location>
        <position position="146"/>
    </location>
</feature>
<feature type="compositionally biased region" description="Polar residues" evidence="23">
    <location>
        <begin position="208"/>
        <end position="220"/>
    </location>
</feature>
<comment type="catalytic activity">
    <reaction evidence="11">
        <text>S-ubiquitinyl-[E1 ubiquitin-activating enzyme]-L-cysteine + [acceptor protein]-L-lysine = [E1 ubiquitin-activating enzyme]-L-cysteine + N(6)-monoubiquitinyl-[acceptor protein]-L-lysine.</text>
        <dbReference type="EC" id="2.3.2.24"/>
    </reaction>
</comment>
<comment type="subunit">
    <text evidence="20">Component of the APC/C complex, composed of at least 14 distinct subunits that assemble into a complex of at least 19 chains with a combined molecular mass of around 1.2 MDa. Within this complex, directly interacts with ANAPC2.</text>
</comment>
<evidence type="ECO:0000256" key="9">
    <source>
        <dbReference type="ARBA" id="ARBA00022843"/>
    </source>
</evidence>
<reference evidence="25" key="2">
    <citation type="submission" date="2025-08" db="UniProtKB">
        <authorList>
            <consortium name="Ensembl"/>
        </authorList>
    </citation>
    <scope>IDENTIFICATION</scope>
    <source>
        <strain evidence="25">Boxer</strain>
    </source>
</reference>
<dbReference type="GeneTree" id="ENSGT00930000150941"/>
<evidence type="ECO:0000256" key="3">
    <source>
        <dbReference type="ARBA" id="ARBA00022618"/>
    </source>
</evidence>
<dbReference type="InterPro" id="IPR016135">
    <property type="entry name" value="UBQ-conjugating_enzyme/RWD"/>
</dbReference>
<evidence type="ECO:0000256" key="15">
    <source>
        <dbReference type="ARBA" id="ARBA00042312"/>
    </source>
</evidence>
<evidence type="ECO:0000256" key="16">
    <source>
        <dbReference type="ARBA" id="ARBA00042389"/>
    </source>
</evidence>
<evidence type="ECO:0000256" key="10">
    <source>
        <dbReference type="ARBA" id="ARBA00023306"/>
    </source>
</evidence>
<dbReference type="Ensembl" id="ENSCAFT00845020994.1">
    <property type="protein sequence ID" value="ENSCAFP00845016499.1"/>
    <property type="gene ID" value="ENSCAFG00845011835.1"/>
</dbReference>
<organism evidence="25 26">
    <name type="scientific">Canis lupus familiaris</name>
    <name type="common">Dog</name>
    <name type="synonym">Canis familiaris</name>
    <dbReference type="NCBI Taxonomy" id="9615"/>
    <lineage>
        <taxon>Eukaryota</taxon>
        <taxon>Metazoa</taxon>
        <taxon>Chordata</taxon>
        <taxon>Craniata</taxon>
        <taxon>Vertebrata</taxon>
        <taxon>Euteleostomi</taxon>
        <taxon>Mammalia</taxon>
        <taxon>Eutheria</taxon>
        <taxon>Laurasiatheria</taxon>
        <taxon>Carnivora</taxon>
        <taxon>Caniformia</taxon>
        <taxon>Canidae</taxon>
        <taxon>Canis</taxon>
    </lineage>
</organism>
<evidence type="ECO:0000256" key="6">
    <source>
        <dbReference type="ARBA" id="ARBA00022776"/>
    </source>
</evidence>
<dbReference type="PROSITE" id="PS50127">
    <property type="entry name" value="UBC_2"/>
    <property type="match status" value="1"/>
</dbReference>
<dbReference type="FunFam" id="3.10.110.10:FF:000039">
    <property type="entry name" value="Ubiquitin-conjugating enzyme E2 C"/>
    <property type="match status" value="1"/>
</dbReference>
<evidence type="ECO:0000256" key="20">
    <source>
        <dbReference type="ARBA" id="ARBA00065073"/>
    </source>
</evidence>
<dbReference type="GO" id="GO:0005524">
    <property type="term" value="F:ATP binding"/>
    <property type="evidence" value="ECO:0007669"/>
    <property type="project" value="UniProtKB-UniRule"/>
</dbReference>
<dbReference type="PROSITE" id="PS00183">
    <property type="entry name" value="UBC_1"/>
    <property type="match status" value="1"/>
</dbReference>
<dbReference type="InterPro" id="IPR023313">
    <property type="entry name" value="UBQ-conjugating_AS"/>
</dbReference>
<dbReference type="GO" id="GO:0061631">
    <property type="term" value="F:ubiquitin conjugating enzyme activity"/>
    <property type="evidence" value="ECO:0007669"/>
    <property type="project" value="UniProtKB-EC"/>
</dbReference>
<evidence type="ECO:0000256" key="7">
    <source>
        <dbReference type="ARBA" id="ARBA00022786"/>
    </source>
</evidence>
<reference evidence="25" key="3">
    <citation type="submission" date="2025-09" db="UniProtKB">
        <authorList>
            <consortium name="Ensembl"/>
        </authorList>
    </citation>
    <scope>IDENTIFICATION</scope>
    <source>
        <strain evidence="25">Boxer</strain>
    </source>
</reference>
<keyword evidence="8 22" id="KW-0067">ATP-binding</keyword>
<evidence type="ECO:0000256" key="1">
    <source>
        <dbReference type="ARBA" id="ARBA00000485"/>
    </source>
</evidence>
<comment type="function">
    <text evidence="19">Accepts ubiquitin from the E1 complex and catalyzes its covalent attachment to other proteins. In vitro catalyzes 'Lys-11'- and 'Lys-48'-linked polyubiquitination. Acts as an essential factor of the anaphase promoting complex/cyclosome (APC/C), a cell cycle-regulated ubiquitin ligase that controls progression through mitosis. Acts by initiating 'Lys-11'-linked polyubiquitin chains on APC/C substrates, leading to the degradation of APC/C substrates by the proteasome and promoting mitotic exit.</text>
</comment>
<evidence type="ECO:0000256" key="2">
    <source>
        <dbReference type="ARBA" id="ARBA00012486"/>
    </source>
</evidence>
<dbReference type="Proteomes" id="UP000805418">
    <property type="component" value="Chromosome 6"/>
</dbReference>
<evidence type="ECO:0000259" key="24">
    <source>
        <dbReference type="PROSITE" id="PS50127"/>
    </source>
</evidence>
<keyword evidence="26" id="KW-1185">Reference proteome</keyword>
<evidence type="ECO:0000256" key="13">
    <source>
        <dbReference type="ARBA" id="ARBA00039887"/>
    </source>
</evidence>
<dbReference type="PANTHER" id="PTHR24067">
    <property type="entry name" value="UBIQUITIN-CONJUGATING ENZYME E2"/>
    <property type="match status" value="1"/>
</dbReference>
<protein>
    <recommendedName>
        <fullName evidence="13">Ubiquitin-conjugating enzyme E2 C</fullName>
        <ecNumber evidence="2">2.3.2.23</ecNumber>
        <ecNumber evidence="12">2.3.2.24</ecNumber>
    </recommendedName>
    <alternativeName>
        <fullName evidence="17">(E3-independent) E2 ubiquitin-conjugating enzyme C</fullName>
    </alternativeName>
    <alternativeName>
        <fullName evidence="14">E2 ubiquitin-conjugating enzyme C</fullName>
    </alternativeName>
    <alternativeName>
        <fullName evidence="16">Ubiquitin carrier protein C</fullName>
    </alternativeName>
    <alternativeName>
        <fullName evidence="15">Ubiquitin-protein ligase C</fullName>
    </alternativeName>
</protein>
<dbReference type="SUPFAM" id="SSF54495">
    <property type="entry name" value="UBC-like"/>
    <property type="match status" value="1"/>
</dbReference>
<dbReference type="GO" id="GO:0051301">
    <property type="term" value="P:cell division"/>
    <property type="evidence" value="ECO:0007669"/>
    <property type="project" value="UniProtKB-KW"/>
</dbReference>
<feature type="domain" description="UBC core" evidence="24">
    <location>
        <begin position="62"/>
        <end position="214"/>
    </location>
</feature>
<evidence type="ECO:0000256" key="5">
    <source>
        <dbReference type="ARBA" id="ARBA00022741"/>
    </source>
</evidence>
<dbReference type="Gene3D" id="3.10.110.10">
    <property type="entry name" value="Ubiquitin Conjugating Enzyme"/>
    <property type="match status" value="1"/>
</dbReference>
<evidence type="ECO:0000256" key="4">
    <source>
        <dbReference type="ARBA" id="ARBA00022679"/>
    </source>
</evidence>
<comment type="similarity">
    <text evidence="22">Belongs to the ubiquitin-conjugating enzyme family.</text>
</comment>
<dbReference type="CDD" id="cd23791">
    <property type="entry name" value="UBCc_UBE2C"/>
    <property type="match status" value="1"/>
</dbReference>